<comment type="caution">
    <text evidence="2">The sequence shown here is derived from an EMBL/GenBank/DDBJ whole genome shotgun (WGS) entry which is preliminary data.</text>
</comment>
<evidence type="ECO:0000313" key="3">
    <source>
        <dbReference type="Proteomes" id="UP001604336"/>
    </source>
</evidence>
<dbReference type="AlphaFoldDB" id="A0ABD1Q9R3"/>
<dbReference type="Pfam" id="PF07727">
    <property type="entry name" value="RVT_2"/>
    <property type="match status" value="1"/>
</dbReference>
<evidence type="ECO:0000313" key="2">
    <source>
        <dbReference type="EMBL" id="KAL2472328.1"/>
    </source>
</evidence>
<dbReference type="SUPFAM" id="SSF56672">
    <property type="entry name" value="DNA/RNA polymerases"/>
    <property type="match status" value="1"/>
</dbReference>
<protein>
    <submittedName>
        <fullName evidence="2">Cysteine-rich RLK (RECEPTOR-like protein kinase) 8</fullName>
    </submittedName>
</protein>
<dbReference type="Proteomes" id="UP001604336">
    <property type="component" value="Unassembled WGS sequence"/>
</dbReference>
<dbReference type="CDD" id="cd09272">
    <property type="entry name" value="RNase_HI_RT_Ty1"/>
    <property type="match status" value="1"/>
</dbReference>
<dbReference type="InterPro" id="IPR043502">
    <property type="entry name" value="DNA/RNA_pol_sf"/>
</dbReference>
<dbReference type="EMBL" id="JBFOLK010000012">
    <property type="protein sequence ID" value="KAL2472328.1"/>
    <property type="molecule type" value="Genomic_DNA"/>
</dbReference>
<name>A0ABD1Q9R3_9LAMI</name>
<proteinExistence type="predicted"/>
<reference evidence="3" key="1">
    <citation type="submission" date="2024-07" db="EMBL/GenBank/DDBJ databases">
        <title>Two chromosome-level genome assemblies of Korean endemic species Abeliophyllum distichum and Forsythia ovata (Oleaceae).</title>
        <authorList>
            <person name="Jang H."/>
        </authorList>
    </citation>
    <scope>NUCLEOTIDE SEQUENCE [LARGE SCALE GENOMIC DNA]</scope>
</reference>
<feature type="domain" description="Reverse transcriptase Ty1/copia-type" evidence="1">
    <location>
        <begin position="140"/>
        <end position="236"/>
    </location>
</feature>
<gene>
    <name evidence="2" type="ORF">Adt_40464</name>
</gene>
<accession>A0ABD1Q9R3</accession>
<sequence length="399" mass="44969">MVANQLSSSIKTIRSDNGPEFSLSKFYHKLKSYQIIFNHNEDSESSHFNSAPFFELRTHNEPDAPIFSSSPNINLISDPTSDPIDPTSISFNPENLQLRKSTRLKQPPSYLQNYYCGNVSSSQDAAQASISTDYSPTKGNSDYSLFVKKSDSSFIALLVYVDDVILASDNILEIDRLKNFLHEKFTIKDLEQLKYFLGLEVARSKNGITLYQRKYVLDILEDTGLTGAKPVAFPMKSTLKLSANDTNLYQVPSGYRRLIGRLLYLTLTRPDLAYSVQVLSQFLAKPAVSHHQAAIRVLRYLKATPGQGLFFPSSLDLYLKGFSNSDWAGCVERRSVTGFAIFLGNSLISWKSMKHVTISRSSAEAEYRALATTTCEIQWLLYALQDLNINHFFSSFVIY</sequence>
<organism evidence="2 3">
    <name type="scientific">Abeliophyllum distichum</name>
    <dbReference type="NCBI Taxonomy" id="126358"/>
    <lineage>
        <taxon>Eukaryota</taxon>
        <taxon>Viridiplantae</taxon>
        <taxon>Streptophyta</taxon>
        <taxon>Embryophyta</taxon>
        <taxon>Tracheophyta</taxon>
        <taxon>Spermatophyta</taxon>
        <taxon>Magnoliopsida</taxon>
        <taxon>eudicotyledons</taxon>
        <taxon>Gunneridae</taxon>
        <taxon>Pentapetalae</taxon>
        <taxon>asterids</taxon>
        <taxon>lamiids</taxon>
        <taxon>Lamiales</taxon>
        <taxon>Oleaceae</taxon>
        <taxon>Forsythieae</taxon>
        <taxon>Abeliophyllum</taxon>
    </lineage>
</organism>
<dbReference type="InterPro" id="IPR013103">
    <property type="entry name" value="RVT_2"/>
</dbReference>
<dbReference type="PANTHER" id="PTHR11439:SF498">
    <property type="entry name" value="DNAK FAMILY PROTEIN"/>
    <property type="match status" value="1"/>
</dbReference>
<keyword evidence="3" id="KW-1185">Reference proteome</keyword>
<dbReference type="PANTHER" id="PTHR11439">
    <property type="entry name" value="GAG-POL-RELATED RETROTRANSPOSON"/>
    <property type="match status" value="1"/>
</dbReference>
<evidence type="ECO:0000259" key="1">
    <source>
        <dbReference type="Pfam" id="PF07727"/>
    </source>
</evidence>